<evidence type="ECO:0000256" key="4">
    <source>
        <dbReference type="ARBA" id="ARBA00023002"/>
    </source>
</evidence>
<evidence type="ECO:0000259" key="7">
    <source>
        <dbReference type="Pfam" id="PF00487"/>
    </source>
</evidence>
<reference evidence="9" key="1">
    <citation type="submission" date="2020-04" db="EMBL/GenBank/DDBJ databases">
        <authorList>
            <person name="Wu T."/>
            <person name="Chen F."/>
        </authorList>
    </citation>
    <scope>NUCLEOTIDE SEQUENCE</scope>
</reference>
<comment type="similarity">
    <text evidence="3">Belongs to the fatty acid desaturase type 1 family.</text>
</comment>
<dbReference type="Pfam" id="PF11960">
    <property type="entry name" value="DUF3474"/>
    <property type="match status" value="1"/>
</dbReference>
<organism evidence="9">
    <name type="scientific">Chromochloris zofingiensis</name>
    <dbReference type="NCBI Taxonomy" id="31302"/>
    <lineage>
        <taxon>Eukaryota</taxon>
        <taxon>Viridiplantae</taxon>
        <taxon>Chlorophyta</taxon>
        <taxon>core chlorophytes</taxon>
        <taxon>Chlorophyceae</taxon>
        <taxon>CS clade</taxon>
        <taxon>Sphaeropleales</taxon>
        <taxon>Chromochloridaceae</taxon>
        <taxon>Chromochloris</taxon>
    </lineage>
</organism>
<dbReference type="InterPro" id="IPR005804">
    <property type="entry name" value="FA_desaturase_dom"/>
</dbReference>
<keyword evidence="6" id="KW-1133">Transmembrane helix</keyword>
<dbReference type="GO" id="GO:0006629">
    <property type="term" value="P:lipid metabolic process"/>
    <property type="evidence" value="ECO:0007669"/>
    <property type="project" value="InterPro"/>
</dbReference>
<evidence type="ECO:0000259" key="8">
    <source>
        <dbReference type="Pfam" id="PF11960"/>
    </source>
</evidence>
<comment type="subcellular location">
    <subcellularLocation>
        <location evidence="1">Membrane</location>
    </subcellularLocation>
</comment>
<keyword evidence="6" id="KW-0812">Transmembrane</keyword>
<feature type="domain" description="Fatty acid desaturase N-terminal" evidence="8">
    <location>
        <begin position="56"/>
        <end position="111"/>
    </location>
</feature>
<evidence type="ECO:0000256" key="5">
    <source>
        <dbReference type="ARBA" id="ARBA00023136"/>
    </source>
</evidence>
<feature type="transmembrane region" description="Helical" evidence="6">
    <location>
        <begin position="100"/>
        <end position="117"/>
    </location>
</feature>
<name>A0A8F2XMA2_9CHLO</name>
<feature type="transmembrane region" description="Helical" evidence="6">
    <location>
        <begin position="259"/>
        <end position="276"/>
    </location>
</feature>
<feature type="domain" description="Fatty acid desaturase" evidence="7">
    <location>
        <begin position="119"/>
        <end position="377"/>
    </location>
</feature>
<feature type="transmembrane region" description="Helical" evidence="6">
    <location>
        <begin position="123"/>
        <end position="141"/>
    </location>
</feature>
<dbReference type="CDD" id="cd03507">
    <property type="entry name" value="Delta12-FADS-like"/>
    <property type="match status" value="1"/>
</dbReference>
<accession>A0A8F2XMA2</accession>
<evidence type="ECO:0000256" key="3">
    <source>
        <dbReference type="ARBA" id="ARBA00009295"/>
    </source>
</evidence>
<evidence type="ECO:0000313" key="9">
    <source>
        <dbReference type="EMBL" id="QWW89554.1"/>
    </source>
</evidence>
<dbReference type="PANTHER" id="PTHR32100">
    <property type="entry name" value="OMEGA-6 FATTY ACID DESATURASE, CHLOROPLASTIC"/>
    <property type="match status" value="1"/>
</dbReference>
<dbReference type="AlphaFoldDB" id="A0A8F2XMA2"/>
<dbReference type="InterPro" id="IPR021863">
    <property type="entry name" value="FAS_N"/>
</dbReference>
<comment type="pathway">
    <text evidence="2">Lipid metabolism.</text>
</comment>
<proteinExistence type="evidence at transcript level"/>
<dbReference type="EMBL" id="MT323108">
    <property type="protein sequence ID" value="QWW89554.1"/>
    <property type="molecule type" value="mRNA"/>
</dbReference>
<evidence type="ECO:0000256" key="1">
    <source>
        <dbReference type="ARBA" id="ARBA00004370"/>
    </source>
</evidence>
<dbReference type="InterPro" id="IPR012171">
    <property type="entry name" value="Fatty_acid_desaturase"/>
</dbReference>
<keyword evidence="4" id="KW-0560">Oxidoreductase</keyword>
<dbReference type="Pfam" id="PF00487">
    <property type="entry name" value="FA_desaturase"/>
    <property type="match status" value="1"/>
</dbReference>
<evidence type="ECO:0000256" key="6">
    <source>
        <dbReference type="SAM" id="Phobius"/>
    </source>
</evidence>
<gene>
    <name evidence="9" type="primary">FAD4</name>
</gene>
<dbReference type="GO" id="GO:0016020">
    <property type="term" value="C:membrane"/>
    <property type="evidence" value="ECO:0007669"/>
    <property type="project" value="UniProtKB-SubCell"/>
</dbReference>
<keyword evidence="5 6" id="KW-0472">Membrane</keyword>
<evidence type="ECO:0000256" key="2">
    <source>
        <dbReference type="ARBA" id="ARBA00005189"/>
    </source>
</evidence>
<sequence length="424" mass="47909">MQTSLSRTGAMAASGRVVVRASTRPVLPNRLRVAIRSSTKLPVAAIDPTAQLLVDEKGFRLNEDGSYDLSAAPPFSLQDLRNAIPQHCWKKNTVKSMAHLALDVAIVAGLAVGAYTLNSWWAWPLYWFAQGTMFWALFVVGHDCGHQSFSNSRSLNDLVGHLTHSSILVPYHGWRISHRKHHGNHGHVENDESWHPTTKSIMDGMNAMGKLGRLMFPAPLLAYPFYLWGRSPGKAGSHFDPDCDLFVPSERSMVNTTNAFLLGMLGILAACTYKFGVMSMFNLYFMPYWGFVIWLDVVTYLHHHGSHDVQETMPWYRGEQWSYLRGGLTTIDRDYGIFNKIHHDIGTHVVHHLFPQIPHYHLEEATEAVKPVMGPYYREPAKSPGPFPSHLWEPLKRSFENDHYVDDHGDIVYYKRDASISGSA</sequence>
<dbReference type="GO" id="GO:0016717">
    <property type="term" value="F:oxidoreductase activity, acting on paired donors, with oxidation of a pair of donors resulting in the reduction of molecular oxygen to two molecules of water"/>
    <property type="evidence" value="ECO:0007669"/>
    <property type="project" value="InterPro"/>
</dbReference>
<protein>
    <submittedName>
        <fullName evidence="9">Omega3 fatty acid desaturase</fullName>
    </submittedName>
</protein>